<sequence length="532" mass="56983">MNIFSQAAQLEQQNIPFALTNIIDTKGSAPRHSGQMIVKADGSIIGTVGGGMIERYVIEQAIEALQERKPRVVKGRMTRSGPEAMGMDCGGAMTVFIDVFGLRPALLLIGAGHVNRAVAHAAHVLGFDITVADAYEESLSEEHFPEGTKRVLGKTMDDAIDQLTIDKNSFVVIATNHQDQDAITKVVGCDTQYIGLMASRRKVQTLFTHLRKSSVSEAHIQAIHSPIGFNIGAETPDEIAISIMAEVLKVQHQSAGGLMKDDTRVNRNKLVLIRGAGDIATGVAVRLHNSGFKVVMTDIAQPTVIRCTVSFAQCLYGDPVEVEGITAQKARSCEEVFTVLEQGNIPVMVDQECCSLNNLKPTFVVDAILAKRNLGTTKDMAPVTVALGPGFNAGVDCDAVIETNRGHYLGRVIYHGETQANTGIPGNIAGYTHQRVLRAPCNGIMYNHVSLGDIVEEGDVIAHVADSPVVSPLSGMVRGLLNEGLTVTEGFKIGDIDPRGIEADFTTVSDKARAIGGSVLEAMLHLEQTTLS</sequence>
<name>A0A2T3JHC1_9GAMM</name>
<dbReference type="InterPro" id="IPR052698">
    <property type="entry name" value="MoCofactor_Util/Proc"/>
</dbReference>
<dbReference type="InterPro" id="IPR027051">
    <property type="entry name" value="XdhC_Rossmann_dom"/>
</dbReference>
<dbReference type="Proteomes" id="UP000240987">
    <property type="component" value="Unassembled WGS sequence"/>
</dbReference>
<dbReference type="Pfam" id="PF13478">
    <property type="entry name" value="XdhC_C"/>
    <property type="match status" value="1"/>
</dbReference>
<feature type="domain" description="XdhC Rossmann" evidence="2">
    <location>
        <begin position="106"/>
        <end position="247"/>
    </location>
</feature>
<dbReference type="InterPro" id="IPR003777">
    <property type="entry name" value="XdhC_CoxI"/>
</dbReference>
<dbReference type="PANTHER" id="PTHR30388:SF6">
    <property type="entry name" value="XANTHINE DEHYDROGENASE SUBUNIT A-RELATED"/>
    <property type="match status" value="1"/>
</dbReference>
<dbReference type="AlphaFoldDB" id="A0A2T3JHC1"/>
<dbReference type="InterPro" id="IPR017695">
    <property type="entry name" value="Se-dep_Mo_hydrolase_YqeB"/>
</dbReference>
<evidence type="ECO:0000313" key="3">
    <source>
        <dbReference type="EMBL" id="PSU48354.1"/>
    </source>
</evidence>
<comment type="caution">
    <text evidence="3">The sequence shown here is derived from an EMBL/GenBank/DDBJ whole genome shotgun (WGS) entry which is preliminary data.</text>
</comment>
<proteinExistence type="predicted"/>
<dbReference type="Gene3D" id="3.40.630.10">
    <property type="entry name" value="Zn peptidases"/>
    <property type="match status" value="1"/>
</dbReference>
<accession>A0A2T3JHC1</accession>
<dbReference type="InterPro" id="IPR036291">
    <property type="entry name" value="NAD(P)-bd_dom_sf"/>
</dbReference>
<dbReference type="PANTHER" id="PTHR30388">
    <property type="entry name" value="ALDEHYDE OXIDOREDUCTASE MOLYBDENUM COFACTOR ASSEMBLY PROTEIN"/>
    <property type="match status" value="1"/>
</dbReference>
<evidence type="ECO:0000259" key="2">
    <source>
        <dbReference type="Pfam" id="PF13478"/>
    </source>
</evidence>
<dbReference type="EMBL" id="PYMJ01000010">
    <property type="protein sequence ID" value="PSU48354.1"/>
    <property type="molecule type" value="Genomic_DNA"/>
</dbReference>
<dbReference type="RefSeq" id="WP_107242956.1">
    <property type="nucleotide sequence ID" value="NZ_PYMJ01000010.1"/>
</dbReference>
<gene>
    <name evidence="3" type="ORF">C9J12_12130</name>
</gene>
<dbReference type="SUPFAM" id="SSF53187">
    <property type="entry name" value="Zn-dependent exopeptidases"/>
    <property type="match status" value="1"/>
</dbReference>
<dbReference type="Pfam" id="PF02625">
    <property type="entry name" value="XdhC_CoxI"/>
    <property type="match status" value="1"/>
</dbReference>
<evidence type="ECO:0008006" key="5">
    <source>
        <dbReference type="Google" id="ProtNLM"/>
    </source>
</evidence>
<dbReference type="OrthoDB" id="9815497at2"/>
<dbReference type="SUPFAM" id="SSF51735">
    <property type="entry name" value="NAD(P)-binding Rossmann-fold domains"/>
    <property type="match status" value="1"/>
</dbReference>
<evidence type="ECO:0000313" key="4">
    <source>
        <dbReference type="Proteomes" id="UP000240987"/>
    </source>
</evidence>
<protein>
    <recommendedName>
        <fullName evidence="5">EF2563 family selenium-dependent molybdenum hydroxylase system protein</fullName>
    </recommendedName>
</protein>
<keyword evidence="4" id="KW-1185">Reference proteome</keyword>
<dbReference type="Gene3D" id="3.40.50.720">
    <property type="entry name" value="NAD(P)-binding Rossmann-like Domain"/>
    <property type="match status" value="1"/>
</dbReference>
<evidence type="ECO:0000259" key="1">
    <source>
        <dbReference type="Pfam" id="PF02625"/>
    </source>
</evidence>
<dbReference type="NCBIfam" id="TIGR03309">
    <property type="entry name" value="matur_yqeB"/>
    <property type="match status" value="1"/>
</dbReference>
<organism evidence="3 4">
    <name type="scientific">Photobacterium frigidiphilum</name>
    <dbReference type="NCBI Taxonomy" id="264736"/>
    <lineage>
        <taxon>Bacteria</taxon>
        <taxon>Pseudomonadati</taxon>
        <taxon>Pseudomonadota</taxon>
        <taxon>Gammaproteobacteria</taxon>
        <taxon>Vibrionales</taxon>
        <taxon>Vibrionaceae</taxon>
        <taxon>Photobacterium</taxon>
    </lineage>
</organism>
<reference evidence="3 4" key="1">
    <citation type="submission" date="2018-01" db="EMBL/GenBank/DDBJ databases">
        <title>Whole genome sequencing of Histamine producing bacteria.</title>
        <authorList>
            <person name="Butler K."/>
        </authorList>
    </citation>
    <scope>NUCLEOTIDE SEQUENCE [LARGE SCALE GENOMIC DNA]</scope>
    <source>
        <strain evidence="3 4">JCM 12947</strain>
    </source>
</reference>
<feature type="domain" description="XdhC- CoxI" evidence="1">
    <location>
        <begin position="12"/>
        <end position="73"/>
    </location>
</feature>